<evidence type="ECO:0000313" key="2">
    <source>
        <dbReference type="Proteomes" id="UP000198802"/>
    </source>
</evidence>
<dbReference type="Proteomes" id="UP000198802">
    <property type="component" value="Unassembled WGS sequence"/>
</dbReference>
<dbReference type="SUPFAM" id="SSF54637">
    <property type="entry name" value="Thioesterase/thiol ester dehydrase-isomerase"/>
    <property type="match status" value="2"/>
</dbReference>
<proteinExistence type="predicted"/>
<dbReference type="EMBL" id="FAOZ01000010">
    <property type="protein sequence ID" value="CUU57149.1"/>
    <property type="molecule type" value="Genomic_DNA"/>
</dbReference>
<protein>
    <submittedName>
        <fullName evidence="1">Acyl-coenzyme A thioesterase PaaI, contains HGG motif</fullName>
    </submittedName>
</protein>
<organism evidence="1 2">
    <name type="scientific">Parafrankia irregularis</name>
    <dbReference type="NCBI Taxonomy" id="795642"/>
    <lineage>
        <taxon>Bacteria</taxon>
        <taxon>Bacillati</taxon>
        <taxon>Actinomycetota</taxon>
        <taxon>Actinomycetes</taxon>
        <taxon>Frankiales</taxon>
        <taxon>Frankiaceae</taxon>
        <taxon>Parafrankia</taxon>
    </lineage>
</organism>
<sequence>MTVTASDTELATRAIFGRVTSPQETRRRLPAFAEVGLGLGQIVDGELPGTIEVLPTMWASGSRRPMISIAATWVDTQLGMLAIQALEPRLVVTLELDVHLFDGIDGATSLRTAARIARAGSSIVVARMDITTATGVRVGFGHGTFMAAPDPTRTMPSIAKALARYQAGQAPLDEPFARRVGCERTAPGEAVMPVAPYVVNGTKAIQGGLLTATVEEAARSADPDNRPLAHMHVRYLRPVRVGPAVARAAVHGGIGEVDVHDSGTGALALIGTTHAATS</sequence>
<name>A0A0S4QNW1_9ACTN</name>
<reference evidence="2" key="1">
    <citation type="submission" date="2015-11" db="EMBL/GenBank/DDBJ databases">
        <authorList>
            <person name="Varghese N."/>
        </authorList>
    </citation>
    <scope>NUCLEOTIDE SEQUENCE [LARGE SCALE GENOMIC DNA]</scope>
    <source>
        <strain evidence="2">DSM 45899</strain>
    </source>
</reference>
<evidence type="ECO:0000313" key="1">
    <source>
        <dbReference type="EMBL" id="CUU57149.1"/>
    </source>
</evidence>
<dbReference type="InterPro" id="IPR029069">
    <property type="entry name" value="HotDog_dom_sf"/>
</dbReference>
<dbReference type="Gene3D" id="3.10.129.10">
    <property type="entry name" value="Hotdog Thioesterase"/>
    <property type="match status" value="2"/>
</dbReference>
<gene>
    <name evidence="1" type="ORF">Ga0074812_110164</name>
</gene>
<dbReference type="AlphaFoldDB" id="A0A0S4QNW1"/>
<keyword evidence="2" id="KW-1185">Reference proteome</keyword>
<accession>A0A0S4QNW1</accession>